<dbReference type="InterPro" id="IPR009057">
    <property type="entry name" value="Homeodomain-like_sf"/>
</dbReference>
<dbReference type="InterPro" id="IPR036631">
    <property type="entry name" value="MGMT_N_sf"/>
</dbReference>
<dbReference type="PANTHER" id="PTHR10815:SF13">
    <property type="entry name" value="METHYLATED-DNA--PROTEIN-CYSTEINE METHYLTRANSFERASE"/>
    <property type="match status" value="1"/>
</dbReference>
<gene>
    <name evidence="12" type="ORF">Bcop_1097</name>
</gene>
<dbReference type="InterPro" id="IPR036217">
    <property type="entry name" value="MethylDNA_cys_MeTrfase_DNAb"/>
</dbReference>
<organism evidence="12 13">
    <name type="scientific">Bacteroides coprosuis DSM 18011</name>
    <dbReference type="NCBI Taxonomy" id="679937"/>
    <lineage>
        <taxon>Bacteria</taxon>
        <taxon>Pseudomonadati</taxon>
        <taxon>Bacteroidota</taxon>
        <taxon>Bacteroidia</taxon>
        <taxon>Bacteroidales</taxon>
        <taxon>Bacteroidaceae</taxon>
        <taxon>Bacteroides</taxon>
    </lineage>
</organism>
<keyword evidence="9" id="KW-0234">DNA repair</keyword>
<dbReference type="Gene3D" id="1.10.10.60">
    <property type="entry name" value="Homeodomain-like"/>
    <property type="match status" value="1"/>
</dbReference>
<evidence type="ECO:0000256" key="7">
    <source>
        <dbReference type="ARBA" id="ARBA00023015"/>
    </source>
</evidence>
<dbReference type="Gene3D" id="1.10.10.10">
    <property type="entry name" value="Winged helix-like DNA-binding domain superfamily/Winged helix DNA-binding domain"/>
    <property type="match status" value="1"/>
</dbReference>
<dbReference type="eggNOG" id="COG2207">
    <property type="taxonomic scope" value="Bacteria"/>
</dbReference>
<accession>F3ZU59</accession>
<keyword evidence="5" id="KW-0808">Transferase</keyword>
<dbReference type="InterPro" id="IPR018060">
    <property type="entry name" value="HTH_AraC"/>
</dbReference>
<evidence type="ECO:0000256" key="5">
    <source>
        <dbReference type="ARBA" id="ARBA00022679"/>
    </source>
</evidence>
<dbReference type="PANTHER" id="PTHR10815">
    <property type="entry name" value="METHYLATED-DNA--PROTEIN-CYSTEINE METHYLTRANSFERASE"/>
    <property type="match status" value="1"/>
</dbReference>
<dbReference type="GO" id="GO:0006281">
    <property type="term" value="P:DNA repair"/>
    <property type="evidence" value="ECO:0007669"/>
    <property type="project" value="UniProtKB-KW"/>
</dbReference>
<dbReference type="SMART" id="SM00342">
    <property type="entry name" value="HTH_ARAC"/>
    <property type="match status" value="1"/>
</dbReference>
<dbReference type="STRING" id="679937.Bcop_1097"/>
<dbReference type="PROSITE" id="PS00374">
    <property type="entry name" value="MGMT"/>
    <property type="match status" value="1"/>
</dbReference>
<dbReference type="eggNOG" id="COG0350">
    <property type="taxonomic scope" value="Bacteria"/>
</dbReference>
<dbReference type="InterPro" id="IPR014048">
    <property type="entry name" value="MethylDNA_cys_MeTrfase_DNA-bd"/>
</dbReference>
<keyword evidence="7" id="KW-0805">Transcription regulation</keyword>
<evidence type="ECO:0000256" key="3">
    <source>
        <dbReference type="ARBA" id="ARBA00011918"/>
    </source>
</evidence>
<dbReference type="GO" id="GO:0003700">
    <property type="term" value="F:DNA-binding transcription factor activity"/>
    <property type="evidence" value="ECO:0007669"/>
    <property type="project" value="InterPro"/>
</dbReference>
<evidence type="ECO:0000259" key="11">
    <source>
        <dbReference type="PROSITE" id="PS01124"/>
    </source>
</evidence>
<keyword evidence="13" id="KW-1185">Reference proteome</keyword>
<dbReference type="CDD" id="cd06445">
    <property type="entry name" value="ATase"/>
    <property type="match status" value="1"/>
</dbReference>
<dbReference type="Gene3D" id="3.30.160.70">
    <property type="entry name" value="Methylated DNA-protein cysteine methyltransferase domain"/>
    <property type="match status" value="1"/>
</dbReference>
<dbReference type="GO" id="GO:0043565">
    <property type="term" value="F:sequence-specific DNA binding"/>
    <property type="evidence" value="ECO:0007669"/>
    <property type="project" value="InterPro"/>
</dbReference>
<sequence length="277" mass="31200">MSYYNQIAKAIEYLVKHFNEQPSLDKLSQVIGVSPYHLQRLFTEWAGVSPKQFVSYLTVEALKKELSQSRNIIEASDKVGLSSASRAYDLMVNIESVTPGEYKAKGKGVSIIYGVSSSPFGECFLAYTSRGLCNLSFITEEESEDILIDELHKEWINATFQRNDMLIKKWVDNIFKAHNTPLNLCLKGTPFQIKVWKALLSIPMGHLVTYTDVAHIAGNEKAVRAVASAVGRNPISFIIPCHRVIRKEGLIGQYHWGSDRKACMIGWEKAKREIAKD</sequence>
<dbReference type="Pfam" id="PF01035">
    <property type="entry name" value="DNA_binding_1"/>
    <property type="match status" value="1"/>
</dbReference>
<dbReference type="GO" id="GO:0003908">
    <property type="term" value="F:methylated-DNA-[protein]-cysteine S-methyltransferase activity"/>
    <property type="evidence" value="ECO:0007669"/>
    <property type="project" value="UniProtKB-EC"/>
</dbReference>
<dbReference type="InterPro" id="IPR001497">
    <property type="entry name" value="MethylDNA_cys_MeTrfase_AS"/>
</dbReference>
<dbReference type="SUPFAM" id="SSF53155">
    <property type="entry name" value="Methylated DNA-protein cysteine methyltransferase domain"/>
    <property type="match status" value="1"/>
</dbReference>
<evidence type="ECO:0000256" key="8">
    <source>
        <dbReference type="ARBA" id="ARBA00023163"/>
    </source>
</evidence>
<comment type="similarity">
    <text evidence="2">Belongs to the MGMT family.</text>
</comment>
<name>F3ZU59_9BACE</name>
<evidence type="ECO:0000313" key="13">
    <source>
        <dbReference type="Proteomes" id="UP000018439"/>
    </source>
</evidence>
<dbReference type="GO" id="GO:0032259">
    <property type="term" value="P:methylation"/>
    <property type="evidence" value="ECO:0007669"/>
    <property type="project" value="UniProtKB-KW"/>
</dbReference>
<reference evidence="12 13" key="1">
    <citation type="journal article" date="2011" name="Stand. Genomic Sci.">
        <title>Non-contiguous finished genome sequence of Bacteroides coprosuis type strain (PC139).</title>
        <authorList>
            <person name="Land M."/>
            <person name="Held B."/>
            <person name="Gronow S."/>
            <person name="Abt B."/>
            <person name="Lucas S."/>
            <person name="Del Rio T.G."/>
            <person name="Nolan M."/>
            <person name="Tice H."/>
            <person name="Cheng J.F."/>
            <person name="Pitluck S."/>
            <person name="Liolios K."/>
            <person name="Pagani I."/>
            <person name="Ivanova N."/>
            <person name="Mavromatis K."/>
            <person name="Mikhailova N."/>
            <person name="Pati A."/>
            <person name="Tapia R."/>
            <person name="Han C."/>
            <person name="Goodwin L."/>
            <person name="Chen A."/>
            <person name="Palaniappan K."/>
            <person name="Hauser L."/>
            <person name="Brambilla E.M."/>
            <person name="Rohde M."/>
            <person name="Goker M."/>
            <person name="Detter J.C."/>
            <person name="Woyke T."/>
            <person name="Bristow J."/>
            <person name="Eisen J.A."/>
            <person name="Markowitz V."/>
            <person name="Hugenholtz P."/>
            <person name="Kyrpides N.C."/>
            <person name="Klenk H.P."/>
            <person name="Lapidus A."/>
        </authorList>
    </citation>
    <scope>NUCLEOTIDE SEQUENCE</scope>
    <source>
        <strain evidence="12 13">DSM 18011</strain>
    </source>
</reference>
<evidence type="ECO:0000256" key="4">
    <source>
        <dbReference type="ARBA" id="ARBA00022603"/>
    </source>
</evidence>
<dbReference type="SUPFAM" id="SSF46767">
    <property type="entry name" value="Methylated DNA-protein cysteine methyltransferase, C-terminal domain"/>
    <property type="match status" value="1"/>
</dbReference>
<comment type="catalytic activity">
    <reaction evidence="1">
        <text>a 4-O-methyl-thymidine in DNA + L-cysteinyl-[protein] = a thymidine in DNA + S-methyl-L-cysteinyl-[protein]</text>
        <dbReference type="Rhea" id="RHEA:53428"/>
        <dbReference type="Rhea" id="RHEA-COMP:10131"/>
        <dbReference type="Rhea" id="RHEA-COMP:10132"/>
        <dbReference type="Rhea" id="RHEA-COMP:13555"/>
        <dbReference type="Rhea" id="RHEA-COMP:13556"/>
        <dbReference type="ChEBI" id="CHEBI:29950"/>
        <dbReference type="ChEBI" id="CHEBI:82612"/>
        <dbReference type="ChEBI" id="CHEBI:137386"/>
        <dbReference type="ChEBI" id="CHEBI:137387"/>
        <dbReference type="EC" id="2.1.1.63"/>
    </reaction>
</comment>
<evidence type="ECO:0000256" key="9">
    <source>
        <dbReference type="ARBA" id="ARBA00023204"/>
    </source>
</evidence>
<dbReference type="PROSITE" id="PS01124">
    <property type="entry name" value="HTH_ARAC_FAMILY_2"/>
    <property type="match status" value="1"/>
</dbReference>
<dbReference type="Proteomes" id="UP000018439">
    <property type="component" value="Chromosome"/>
</dbReference>
<dbReference type="OrthoDB" id="9802228at2"/>
<keyword evidence="6" id="KW-0227">DNA damage</keyword>
<keyword evidence="8" id="KW-0804">Transcription</keyword>
<comment type="catalytic activity">
    <reaction evidence="10">
        <text>a 6-O-methyl-2'-deoxyguanosine in DNA + L-cysteinyl-[protein] = S-methyl-L-cysteinyl-[protein] + a 2'-deoxyguanosine in DNA</text>
        <dbReference type="Rhea" id="RHEA:24000"/>
        <dbReference type="Rhea" id="RHEA-COMP:10131"/>
        <dbReference type="Rhea" id="RHEA-COMP:10132"/>
        <dbReference type="Rhea" id="RHEA-COMP:11367"/>
        <dbReference type="Rhea" id="RHEA-COMP:11368"/>
        <dbReference type="ChEBI" id="CHEBI:29950"/>
        <dbReference type="ChEBI" id="CHEBI:82612"/>
        <dbReference type="ChEBI" id="CHEBI:85445"/>
        <dbReference type="ChEBI" id="CHEBI:85448"/>
        <dbReference type="EC" id="2.1.1.63"/>
    </reaction>
</comment>
<dbReference type="EMBL" id="CM001167">
    <property type="protein sequence ID" value="EGJ71304.1"/>
    <property type="molecule type" value="Genomic_DNA"/>
</dbReference>
<dbReference type="HOGENOM" id="CLU_000445_52_0_10"/>
<dbReference type="FunFam" id="1.10.10.10:FF:000214">
    <property type="entry name" value="Methylated-DNA--protein-cysteine methyltransferase"/>
    <property type="match status" value="1"/>
</dbReference>
<feature type="domain" description="HTH araC/xylS-type" evidence="11">
    <location>
        <begin position="8"/>
        <end position="105"/>
    </location>
</feature>
<keyword evidence="4" id="KW-0489">Methyltransferase</keyword>
<evidence type="ECO:0000256" key="6">
    <source>
        <dbReference type="ARBA" id="ARBA00022763"/>
    </source>
</evidence>
<evidence type="ECO:0000313" key="12">
    <source>
        <dbReference type="EMBL" id="EGJ71304.1"/>
    </source>
</evidence>
<evidence type="ECO:0000256" key="1">
    <source>
        <dbReference type="ARBA" id="ARBA00001286"/>
    </source>
</evidence>
<evidence type="ECO:0000256" key="2">
    <source>
        <dbReference type="ARBA" id="ARBA00008711"/>
    </source>
</evidence>
<dbReference type="InterPro" id="IPR036388">
    <property type="entry name" value="WH-like_DNA-bd_sf"/>
</dbReference>
<protein>
    <recommendedName>
        <fullName evidence="3">methylated-DNA--[protein]-cysteine S-methyltransferase</fullName>
        <ecNumber evidence="3">2.1.1.63</ecNumber>
    </recommendedName>
</protein>
<dbReference type="Pfam" id="PF12833">
    <property type="entry name" value="HTH_18"/>
    <property type="match status" value="1"/>
</dbReference>
<dbReference type="SUPFAM" id="SSF46689">
    <property type="entry name" value="Homeodomain-like"/>
    <property type="match status" value="1"/>
</dbReference>
<evidence type="ECO:0000256" key="10">
    <source>
        <dbReference type="ARBA" id="ARBA00049348"/>
    </source>
</evidence>
<dbReference type="EC" id="2.1.1.63" evidence="3"/>
<dbReference type="AlphaFoldDB" id="F3ZU59"/>
<proteinExistence type="inferred from homology"/>
<dbReference type="NCBIfam" id="TIGR00589">
    <property type="entry name" value="ogt"/>
    <property type="match status" value="1"/>
</dbReference>